<dbReference type="OrthoDB" id="2849949at2759"/>
<dbReference type="Proteomes" id="UP000054270">
    <property type="component" value="Unassembled WGS sequence"/>
</dbReference>
<evidence type="ECO:0000313" key="1">
    <source>
        <dbReference type="EMBL" id="KJA24795.1"/>
    </source>
</evidence>
<reference evidence="2" key="1">
    <citation type="submission" date="2014-04" db="EMBL/GenBank/DDBJ databases">
        <title>Evolutionary Origins and Diversification of the Mycorrhizal Mutualists.</title>
        <authorList>
            <consortium name="DOE Joint Genome Institute"/>
            <consortium name="Mycorrhizal Genomics Consortium"/>
            <person name="Kohler A."/>
            <person name="Kuo A."/>
            <person name="Nagy L.G."/>
            <person name="Floudas D."/>
            <person name="Copeland A."/>
            <person name="Barry K.W."/>
            <person name="Cichocki N."/>
            <person name="Veneault-Fourrey C."/>
            <person name="LaButti K."/>
            <person name="Lindquist E.A."/>
            <person name="Lipzen A."/>
            <person name="Lundell T."/>
            <person name="Morin E."/>
            <person name="Murat C."/>
            <person name="Riley R."/>
            <person name="Ohm R."/>
            <person name="Sun H."/>
            <person name="Tunlid A."/>
            <person name="Henrissat B."/>
            <person name="Grigoriev I.V."/>
            <person name="Hibbett D.S."/>
            <person name="Martin F."/>
        </authorList>
    </citation>
    <scope>NUCLEOTIDE SEQUENCE [LARGE SCALE GENOMIC DNA]</scope>
    <source>
        <strain evidence="2">FD-334 SS-4</strain>
    </source>
</reference>
<organism evidence="1 2">
    <name type="scientific">Hypholoma sublateritium (strain FD-334 SS-4)</name>
    <dbReference type="NCBI Taxonomy" id="945553"/>
    <lineage>
        <taxon>Eukaryota</taxon>
        <taxon>Fungi</taxon>
        <taxon>Dikarya</taxon>
        <taxon>Basidiomycota</taxon>
        <taxon>Agaricomycotina</taxon>
        <taxon>Agaricomycetes</taxon>
        <taxon>Agaricomycetidae</taxon>
        <taxon>Agaricales</taxon>
        <taxon>Agaricineae</taxon>
        <taxon>Strophariaceae</taxon>
        <taxon>Hypholoma</taxon>
    </lineage>
</organism>
<dbReference type="EMBL" id="KN817535">
    <property type="protein sequence ID" value="KJA24795.1"/>
    <property type="molecule type" value="Genomic_DNA"/>
</dbReference>
<keyword evidence="2" id="KW-1185">Reference proteome</keyword>
<dbReference type="Gene3D" id="1.20.1280.50">
    <property type="match status" value="1"/>
</dbReference>
<protein>
    <submittedName>
        <fullName evidence="1">Uncharacterized protein</fullName>
    </submittedName>
</protein>
<sequence length="361" mass="41533">MPANSWTPIHVLNTDILLSIFTMNADIFSDRHAIHTTRITSQVCRQWRDLMLDTPSLWARLLDMEALYYISAHEWWNELIRRSRDAPLWIRAYSALHANRTDRSKHLRQLFIDIIHGNWHRIQKLYIDDHYSGFGLSLAMLCFPAPQLEDSDGFLPKKTAHAENHDQKREITPIFAGHAPMLRTSRFRGHTIADQHAPWLRNLCSIELDCEYGLRDALAVLSAASRLQDLKAYGIVEGYVSRPLPTVSLPHLKYFQYHGFPQPCATLLDHTIIPLGCSLTIQIVGYNIRELAQEIQRKLISVFNIFTDYVERYLQANIFNAIHICYWSNCSISVGMQNCVSGRMPAQFVPSAAQHFTFKSG</sequence>
<proteinExistence type="predicted"/>
<accession>A0A0D2PZM8</accession>
<dbReference type="AlphaFoldDB" id="A0A0D2PZM8"/>
<gene>
    <name evidence="1" type="ORF">HYPSUDRAFT_465806</name>
</gene>
<evidence type="ECO:0000313" key="2">
    <source>
        <dbReference type="Proteomes" id="UP000054270"/>
    </source>
</evidence>
<name>A0A0D2PZM8_HYPSF</name>